<dbReference type="EMBL" id="GIFC01008311">
    <property type="protein sequence ID" value="MXU90394.1"/>
    <property type="molecule type" value="Transcribed_RNA"/>
</dbReference>
<evidence type="ECO:0000256" key="1">
    <source>
        <dbReference type="SAM" id="MobiDB-lite"/>
    </source>
</evidence>
<proteinExistence type="predicted"/>
<reference evidence="2" key="1">
    <citation type="submission" date="2019-12" db="EMBL/GenBank/DDBJ databases">
        <title>An insight into the sialome of adult female Ixodes ricinus ticks feeding for 6 days.</title>
        <authorList>
            <person name="Perner J."/>
            <person name="Ribeiro J.M.C."/>
        </authorList>
    </citation>
    <scope>NUCLEOTIDE SEQUENCE</scope>
    <source>
        <strain evidence="2">Semi-engorged</strain>
        <tissue evidence="2">Salivary glands</tissue>
    </source>
</reference>
<feature type="region of interest" description="Disordered" evidence="1">
    <location>
        <begin position="92"/>
        <end position="114"/>
    </location>
</feature>
<organism evidence="2">
    <name type="scientific">Ixodes ricinus</name>
    <name type="common">Common tick</name>
    <name type="synonym">Acarus ricinus</name>
    <dbReference type="NCBI Taxonomy" id="34613"/>
    <lineage>
        <taxon>Eukaryota</taxon>
        <taxon>Metazoa</taxon>
        <taxon>Ecdysozoa</taxon>
        <taxon>Arthropoda</taxon>
        <taxon>Chelicerata</taxon>
        <taxon>Arachnida</taxon>
        <taxon>Acari</taxon>
        <taxon>Parasitiformes</taxon>
        <taxon>Ixodida</taxon>
        <taxon>Ixodoidea</taxon>
        <taxon>Ixodidae</taxon>
        <taxon>Ixodinae</taxon>
        <taxon>Ixodes</taxon>
    </lineage>
</organism>
<accession>A0A6B0ULB5</accession>
<name>A0A6B0ULB5_IXORI</name>
<sequence>MLAFSLRAASFSSWAFFADFLARAFSLRKRTRTSTSLLLLGQLLLVGLLCRLLGQGLQLEEAHPHQPVHLHGGPRKSTHCCTLPLHTPVKTTSVPRVPKLTGSSGQCRPHSNKM</sequence>
<protein>
    <submittedName>
        <fullName evidence="2">Putative secreted protein</fullName>
    </submittedName>
</protein>
<evidence type="ECO:0000313" key="2">
    <source>
        <dbReference type="EMBL" id="MXU90394.1"/>
    </source>
</evidence>
<dbReference type="AlphaFoldDB" id="A0A6B0ULB5"/>